<reference evidence="16 17" key="1">
    <citation type="submission" date="2019-02" db="EMBL/GenBank/DDBJ databases">
        <title>Complete Genome Sequence and Methylome Analysis of free living Spirochaetas.</title>
        <authorList>
            <person name="Fomenkov A."/>
            <person name="Dubinina G."/>
            <person name="Leshcheva N."/>
            <person name="Mikheeva N."/>
            <person name="Grabovich M."/>
            <person name="Vincze T."/>
            <person name="Roberts R.J."/>
        </authorList>
    </citation>
    <scope>NUCLEOTIDE SEQUENCE [LARGE SCALE GENOMIC DNA]</scope>
    <source>
        <strain evidence="16 17">K2</strain>
    </source>
</reference>
<dbReference type="Gene3D" id="3.40.1450.10">
    <property type="entry name" value="BPG-independent phosphoglycerate mutase, domain B"/>
    <property type="match status" value="1"/>
</dbReference>
<dbReference type="NCBIfam" id="TIGR01307">
    <property type="entry name" value="pgm_bpd_ind"/>
    <property type="match status" value="1"/>
</dbReference>
<dbReference type="GO" id="GO:0006007">
    <property type="term" value="P:glucose catabolic process"/>
    <property type="evidence" value="ECO:0007669"/>
    <property type="project" value="InterPro"/>
</dbReference>
<feature type="binding site" evidence="12">
    <location>
        <position position="136"/>
    </location>
    <ligand>
        <name>substrate</name>
    </ligand>
</feature>
<evidence type="ECO:0000256" key="12">
    <source>
        <dbReference type="PIRSR" id="PIRSR001492-2"/>
    </source>
</evidence>
<dbReference type="InterPro" id="IPR005995">
    <property type="entry name" value="Pgm_bpd_ind"/>
</dbReference>
<keyword evidence="7" id="KW-0324">Glycolysis</keyword>
<feature type="binding site" evidence="13">
    <location>
        <position position="466"/>
    </location>
    <ligand>
        <name>Mn(2+)</name>
        <dbReference type="ChEBI" id="CHEBI:29035"/>
        <label>2</label>
    </ligand>
</feature>
<keyword evidence="6 13" id="KW-0479">Metal-binding</keyword>
<dbReference type="Pfam" id="PF01676">
    <property type="entry name" value="Metalloenzyme"/>
    <property type="match status" value="1"/>
</dbReference>
<dbReference type="OrthoDB" id="9800863at2"/>
<comment type="pathway">
    <text evidence="4">Carbohydrate degradation; glycolysis; pyruvate from D-glyceraldehyde 3-phosphate: step 3/5.</text>
</comment>
<dbReference type="SUPFAM" id="SSF64158">
    <property type="entry name" value="2,3-Bisphosphoglycerate-independent phosphoglycerate mutase, substrate-binding domain"/>
    <property type="match status" value="1"/>
</dbReference>
<evidence type="ECO:0000256" key="4">
    <source>
        <dbReference type="ARBA" id="ARBA00004798"/>
    </source>
</evidence>
<feature type="binding site" evidence="13">
    <location>
        <position position="495"/>
    </location>
    <ligand>
        <name>Mn(2+)</name>
        <dbReference type="ChEBI" id="CHEBI:29035"/>
        <label>1</label>
    </ligand>
</feature>
<feature type="binding site" evidence="12">
    <location>
        <begin position="166"/>
        <end position="167"/>
    </location>
    <ligand>
        <name>substrate</name>
    </ligand>
</feature>
<dbReference type="InterPro" id="IPR006124">
    <property type="entry name" value="Metalloenzyme"/>
</dbReference>
<dbReference type="PIRSF" id="PIRSF001492">
    <property type="entry name" value="IPGAM"/>
    <property type="match status" value="1"/>
</dbReference>
<dbReference type="FunFam" id="3.40.1450.10:FF:000002">
    <property type="entry name" value="2,3-bisphosphoglycerate-independent phosphoglycerate mutase"/>
    <property type="match status" value="1"/>
</dbReference>
<comment type="function">
    <text evidence="3">Catalyzes the interconversion of 2-phosphoglycerate and 3-phosphoglycerate.</text>
</comment>
<feature type="binding site" evidence="12">
    <location>
        <position position="356"/>
    </location>
    <ligand>
        <name>substrate</name>
    </ligand>
</feature>
<keyword evidence="9 16" id="KW-0413">Isomerase</keyword>
<evidence type="ECO:0000256" key="1">
    <source>
        <dbReference type="ARBA" id="ARBA00000370"/>
    </source>
</evidence>
<feature type="binding site" evidence="13">
    <location>
        <position position="424"/>
    </location>
    <ligand>
        <name>Mn(2+)</name>
        <dbReference type="ChEBI" id="CHEBI:29035"/>
        <label>1</label>
    </ligand>
</feature>
<protein>
    <recommendedName>
        <fullName evidence="10">2,3-bisphosphoglycerate-independent phosphoglycerate mutase</fullName>
        <ecNumber evidence="10">5.4.2.12</ecNumber>
    </recommendedName>
</protein>
<dbReference type="EC" id="5.4.2.12" evidence="10"/>
<dbReference type="GO" id="GO:0004619">
    <property type="term" value="F:phosphoglycerate mutase activity"/>
    <property type="evidence" value="ECO:0007669"/>
    <property type="project" value="UniProtKB-UniRule"/>
</dbReference>
<dbReference type="UniPathway" id="UPA00109">
    <property type="reaction ID" value="UER00186"/>
</dbReference>
<dbReference type="PANTHER" id="PTHR31637">
    <property type="entry name" value="2,3-BISPHOSPHOGLYCERATE-INDEPENDENT PHOSPHOGLYCERATE MUTASE"/>
    <property type="match status" value="1"/>
</dbReference>
<dbReference type="EMBL" id="CP036150">
    <property type="protein sequence ID" value="QEN07266.1"/>
    <property type="molecule type" value="Genomic_DNA"/>
</dbReference>
<dbReference type="InterPro" id="IPR036646">
    <property type="entry name" value="PGAM_B_sf"/>
</dbReference>
<evidence type="ECO:0000256" key="13">
    <source>
        <dbReference type="PIRSR" id="PIRSR001492-3"/>
    </source>
</evidence>
<keyword evidence="17" id="KW-1185">Reference proteome</keyword>
<feature type="binding site" evidence="12">
    <location>
        <begin position="280"/>
        <end position="283"/>
    </location>
    <ligand>
        <name>substrate</name>
    </ligand>
</feature>
<dbReference type="Gene3D" id="3.40.720.10">
    <property type="entry name" value="Alkaline Phosphatase, subunit A"/>
    <property type="match status" value="1"/>
</dbReference>
<feature type="active site" description="Phosphoserine intermediate" evidence="11">
    <location>
        <position position="75"/>
    </location>
</feature>
<feature type="binding site" evidence="12">
    <location>
        <position position="202"/>
    </location>
    <ligand>
        <name>substrate</name>
    </ligand>
</feature>
<evidence type="ECO:0000256" key="11">
    <source>
        <dbReference type="PIRSR" id="PIRSR001492-1"/>
    </source>
</evidence>
<evidence type="ECO:0000259" key="15">
    <source>
        <dbReference type="Pfam" id="PF06415"/>
    </source>
</evidence>
<dbReference type="PANTHER" id="PTHR31637:SF0">
    <property type="entry name" value="2,3-BISPHOSPHOGLYCERATE-INDEPENDENT PHOSPHOGLYCERATE MUTASE"/>
    <property type="match status" value="1"/>
</dbReference>
<evidence type="ECO:0000313" key="16">
    <source>
        <dbReference type="EMBL" id="QEN07266.1"/>
    </source>
</evidence>
<evidence type="ECO:0000256" key="7">
    <source>
        <dbReference type="ARBA" id="ARBA00023152"/>
    </source>
</evidence>
<evidence type="ECO:0000259" key="14">
    <source>
        <dbReference type="Pfam" id="PF01676"/>
    </source>
</evidence>
<dbReference type="GO" id="GO:0006096">
    <property type="term" value="P:glycolytic process"/>
    <property type="evidence" value="ECO:0007669"/>
    <property type="project" value="UniProtKB-UniRule"/>
</dbReference>
<comment type="similarity">
    <text evidence="5">Belongs to the BPG-independent phosphoglycerate mutase family.</text>
</comment>
<proteinExistence type="inferred from homology"/>
<evidence type="ECO:0000256" key="2">
    <source>
        <dbReference type="ARBA" id="ARBA00001936"/>
    </source>
</evidence>
<dbReference type="Proteomes" id="UP000324209">
    <property type="component" value="Chromosome"/>
</dbReference>
<sequence>MVEPLKKHSFIQKRRGPVVLCIMDGVGYGKYETGDAVKAAMTETLDELAASCPKTALKAHGVAVGLPSDDDMGNSEVGHNAIGCGRVFAQGAKLVGKSIDSGRMFEGETWQKLMNNAKDNDGTLHFIGLLSDGNVHSHVDHLKAMIVKAKEGGVKTVRIHALLDGRDVGEMSALDFFDPTEAFLADISDDNFSARIASGGGRMQITMDRYQANWSIVEKGWATHVLGEGELFASAHEAIVSLRERTEAIDQDLPPFVIADEGVPVGTIEDGDSVILFNFRGDRALEITNAFEAGDEFDKFDRIRVPKVEYAGMMEYDGDLHVPAQYLVTPPAIDRTMAEYLVATGVKQYSISETQKFGHVTYFFNGNKTGKFSEELETYVEVPSDVVPFEQRPAMKCADIADKVIETIQGGEYELIKLNFPNGDMVGHTGVFQAVVCSMEAMDLSIGRIKKAVQEAGGVLILSADHGNSDDMLEHNKKGDLVIKENGKPRAKTSHSLNPVPCIIYDADYKGDYSETLVEGLGISSLAATTINLLGYEAPEDYDKSVLQKK</sequence>
<feature type="domain" description="BPG-independent PGAM N-terminal" evidence="15">
    <location>
        <begin position="96"/>
        <end position="317"/>
    </location>
</feature>
<dbReference type="CDD" id="cd16010">
    <property type="entry name" value="iPGM"/>
    <property type="match status" value="1"/>
</dbReference>
<evidence type="ECO:0000256" key="3">
    <source>
        <dbReference type="ARBA" id="ARBA00002315"/>
    </source>
</evidence>
<organism evidence="16 17">
    <name type="scientific">Oceanispirochaeta crateris</name>
    <dbReference type="NCBI Taxonomy" id="2518645"/>
    <lineage>
        <taxon>Bacteria</taxon>
        <taxon>Pseudomonadati</taxon>
        <taxon>Spirochaetota</taxon>
        <taxon>Spirochaetia</taxon>
        <taxon>Spirochaetales</taxon>
        <taxon>Spirochaetaceae</taxon>
        <taxon>Oceanispirochaeta</taxon>
    </lineage>
</organism>
<evidence type="ECO:0000256" key="5">
    <source>
        <dbReference type="ARBA" id="ARBA00008819"/>
    </source>
</evidence>
<evidence type="ECO:0000313" key="17">
    <source>
        <dbReference type="Proteomes" id="UP000324209"/>
    </source>
</evidence>
<feature type="binding site" evidence="13">
    <location>
        <position position="428"/>
    </location>
    <ligand>
        <name>Mn(2+)</name>
        <dbReference type="ChEBI" id="CHEBI:29035"/>
        <label>1</label>
    </ligand>
</feature>
<dbReference type="AlphaFoldDB" id="A0A5C1QL52"/>
<feature type="binding site" evidence="13">
    <location>
        <position position="465"/>
    </location>
    <ligand>
        <name>Mn(2+)</name>
        <dbReference type="ChEBI" id="CHEBI:29035"/>
        <label>2</label>
    </ligand>
</feature>
<evidence type="ECO:0000256" key="8">
    <source>
        <dbReference type="ARBA" id="ARBA00023211"/>
    </source>
</evidence>
<evidence type="ECO:0000256" key="9">
    <source>
        <dbReference type="ARBA" id="ARBA00023235"/>
    </source>
</evidence>
<dbReference type="InterPro" id="IPR017850">
    <property type="entry name" value="Alkaline_phosphatase_core_sf"/>
</dbReference>
<gene>
    <name evidence="16" type="ORF">EXM22_04415</name>
</gene>
<dbReference type="SUPFAM" id="SSF53649">
    <property type="entry name" value="Alkaline phosphatase-like"/>
    <property type="match status" value="1"/>
</dbReference>
<dbReference type="Pfam" id="PF06415">
    <property type="entry name" value="iPGM_N"/>
    <property type="match status" value="1"/>
</dbReference>
<dbReference type="InterPro" id="IPR011258">
    <property type="entry name" value="BPG-indep_PGM_N"/>
</dbReference>
<accession>A0A5C1QL52</accession>
<dbReference type="RefSeq" id="WP_149485348.1">
    <property type="nucleotide sequence ID" value="NZ_CP036150.1"/>
</dbReference>
<comment type="cofactor">
    <cofactor evidence="2">
        <name>Mn(2+)</name>
        <dbReference type="ChEBI" id="CHEBI:29035"/>
    </cofactor>
</comment>
<dbReference type="GO" id="GO:0005737">
    <property type="term" value="C:cytoplasm"/>
    <property type="evidence" value="ECO:0007669"/>
    <property type="project" value="InterPro"/>
</dbReference>
<evidence type="ECO:0000256" key="10">
    <source>
        <dbReference type="NCBIfam" id="TIGR01307"/>
    </source>
</evidence>
<evidence type="ECO:0000256" key="6">
    <source>
        <dbReference type="ARBA" id="ARBA00022723"/>
    </source>
</evidence>
<feature type="domain" description="Metalloenzyme" evidence="14">
    <location>
        <begin position="17"/>
        <end position="537"/>
    </location>
</feature>
<keyword evidence="8 13" id="KW-0464">Manganese</keyword>
<feature type="binding site" evidence="13">
    <location>
        <position position="24"/>
    </location>
    <ligand>
        <name>Mn(2+)</name>
        <dbReference type="ChEBI" id="CHEBI:29035"/>
        <label>2</label>
    </ligand>
</feature>
<dbReference type="KEGG" id="ock:EXM22_04415"/>
<feature type="binding site" evidence="13">
    <location>
        <position position="75"/>
    </location>
    <ligand>
        <name>Mn(2+)</name>
        <dbReference type="ChEBI" id="CHEBI:29035"/>
        <label>2</label>
    </ligand>
</feature>
<comment type="catalytic activity">
    <reaction evidence="1">
        <text>(2R)-2-phosphoglycerate = (2R)-3-phosphoglycerate</text>
        <dbReference type="Rhea" id="RHEA:15901"/>
        <dbReference type="ChEBI" id="CHEBI:58272"/>
        <dbReference type="ChEBI" id="CHEBI:58289"/>
        <dbReference type="EC" id="5.4.2.12"/>
    </reaction>
</comment>
<name>A0A5C1QL52_9SPIO</name>
<feature type="binding site" evidence="12">
    <location>
        <position position="209"/>
    </location>
    <ligand>
        <name>substrate</name>
    </ligand>
</feature>
<dbReference type="GO" id="GO:0030145">
    <property type="term" value="F:manganese ion binding"/>
    <property type="evidence" value="ECO:0007669"/>
    <property type="project" value="InterPro"/>
</dbReference>